<name>A0ABW0N3U1_9ACTN</name>
<comment type="caution">
    <text evidence="7">The sequence shown here is derived from an EMBL/GenBank/DDBJ whole genome shotgun (WGS) entry which is preliminary data.</text>
</comment>
<dbReference type="Pfam" id="PF14378">
    <property type="entry name" value="PAP2_3"/>
    <property type="match status" value="1"/>
</dbReference>
<dbReference type="EMBL" id="JBHSMD010000003">
    <property type="protein sequence ID" value="MFC5493599.1"/>
    <property type="molecule type" value="Genomic_DNA"/>
</dbReference>
<evidence type="ECO:0000313" key="7">
    <source>
        <dbReference type="EMBL" id="MFC5493599.1"/>
    </source>
</evidence>
<dbReference type="PANTHER" id="PTHR31310">
    <property type="match status" value="1"/>
</dbReference>
<feature type="transmembrane region" description="Helical" evidence="5">
    <location>
        <begin position="173"/>
        <end position="192"/>
    </location>
</feature>
<comment type="subcellular location">
    <subcellularLocation>
        <location evidence="1">Membrane</location>
        <topology evidence="1">Multi-pass membrane protein</topology>
    </subcellularLocation>
</comment>
<evidence type="ECO:0000313" key="8">
    <source>
        <dbReference type="Proteomes" id="UP001595956"/>
    </source>
</evidence>
<dbReference type="Proteomes" id="UP001595956">
    <property type="component" value="Unassembled WGS sequence"/>
</dbReference>
<feature type="transmembrane region" description="Helical" evidence="5">
    <location>
        <begin position="199"/>
        <end position="215"/>
    </location>
</feature>
<evidence type="ECO:0000256" key="5">
    <source>
        <dbReference type="SAM" id="Phobius"/>
    </source>
</evidence>
<dbReference type="InterPro" id="IPR026841">
    <property type="entry name" value="Aur1/Ipt1"/>
</dbReference>
<keyword evidence="4 5" id="KW-0472">Membrane</keyword>
<evidence type="ECO:0000256" key="4">
    <source>
        <dbReference type="ARBA" id="ARBA00023136"/>
    </source>
</evidence>
<evidence type="ECO:0000256" key="3">
    <source>
        <dbReference type="ARBA" id="ARBA00022989"/>
    </source>
</evidence>
<feature type="domain" description="Inositolphosphotransferase Aur1/Ipt1" evidence="6">
    <location>
        <begin position="59"/>
        <end position="238"/>
    </location>
</feature>
<dbReference type="CDD" id="cd03386">
    <property type="entry name" value="PAP2_Aur1_like"/>
    <property type="match status" value="1"/>
</dbReference>
<reference evidence="8" key="1">
    <citation type="journal article" date="2019" name="Int. J. Syst. Evol. Microbiol.">
        <title>The Global Catalogue of Microorganisms (GCM) 10K type strain sequencing project: providing services to taxonomists for standard genome sequencing and annotation.</title>
        <authorList>
            <consortium name="The Broad Institute Genomics Platform"/>
            <consortium name="The Broad Institute Genome Sequencing Center for Infectious Disease"/>
            <person name="Wu L."/>
            <person name="Ma J."/>
        </authorList>
    </citation>
    <scope>NUCLEOTIDE SEQUENCE [LARGE SCALE GENOMIC DNA]</scope>
    <source>
        <strain evidence="8">KACC 13778</strain>
    </source>
</reference>
<dbReference type="InterPro" id="IPR052185">
    <property type="entry name" value="IPC_Synthase-Related"/>
</dbReference>
<keyword evidence="2 5" id="KW-0812">Transmembrane</keyword>
<dbReference type="PANTHER" id="PTHR31310:SF7">
    <property type="entry name" value="PA-PHOSPHATASE RELATED-FAMILY PROTEIN DDB_G0268928"/>
    <property type="match status" value="1"/>
</dbReference>
<accession>A0ABW0N3U1</accession>
<gene>
    <name evidence="7" type="ORF">ACFPKY_10820</name>
</gene>
<feature type="transmembrane region" description="Helical" evidence="5">
    <location>
        <begin position="91"/>
        <end position="109"/>
    </location>
</feature>
<keyword evidence="8" id="KW-1185">Reference proteome</keyword>
<feature type="transmembrane region" description="Helical" evidence="5">
    <location>
        <begin position="121"/>
        <end position="139"/>
    </location>
</feature>
<sequence length="245" mass="26883">MAVSTVAPTTVEASASRRTVGVDVARELAQVLGAFLLYNLGRMLAAQDLGQADAHADLILDAQRWLHLPTEASLQVWALGHDWLIDLANRYYVSVHFPLTIAVLVWLYRYRRPAYHWAKRALLAATGAALVFHVLVPVTPPRLLSSLGMVDTGHAGGISIYHAPVLGSMSNEYAAMPSLHVGWALLIAVVLIAASRTPWRWLWLLHPLATLFVVVSTANHYWLDGLAGSVLVLGALWLTRPRVRP</sequence>
<protein>
    <submittedName>
        <fullName evidence="7">Phosphatase PAP2 family protein</fullName>
    </submittedName>
</protein>
<proteinExistence type="predicted"/>
<keyword evidence="3 5" id="KW-1133">Transmembrane helix</keyword>
<evidence type="ECO:0000256" key="2">
    <source>
        <dbReference type="ARBA" id="ARBA00022692"/>
    </source>
</evidence>
<evidence type="ECO:0000259" key="6">
    <source>
        <dbReference type="Pfam" id="PF14378"/>
    </source>
</evidence>
<evidence type="ECO:0000256" key="1">
    <source>
        <dbReference type="ARBA" id="ARBA00004141"/>
    </source>
</evidence>
<dbReference type="RefSeq" id="WP_345172949.1">
    <property type="nucleotide sequence ID" value="NZ_BAABFQ010000004.1"/>
</dbReference>
<organism evidence="7 8">
    <name type="scientific">Nocardioides caricicola</name>
    <dbReference type="NCBI Taxonomy" id="634770"/>
    <lineage>
        <taxon>Bacteria</taxon>
        <taxon>Bacillati</taxon>
        <taxon>Actinomycetota</taxon>
        <taxon>Actinomycetes</taxon>
        <taxon>Propionibacteriales</taxon>
        <taxon>Nocardioidaceae</taxon>
        <taxon>Nocardioides</taxon>
    </lineage>
</organism>